<comment type="similarity">
    <text evidence="2">Belongs to the PPR family. PCMP-E subfamily.</text>
</comment>
<keyword evidence="1" id="KW-0677">Repeat</keyword>
<gene>
    <name evidence="5 6 7" type="primary">LOC111291941</name>
</gene>
<feature type="repeat" description="PPR" evidence="3">
    <location>
        <begin position="288"/>
        <end position="322"/>
    </location>
</feature>
<dbReference type="RefSeq" id="XP_022739812.1">
    <property type="nucleotide sequence ID" value="XM_022884077.1"/>
</dbReference>
<dbReference type="RefSeq" id="XP_022739813.1">
    <property type="nucleotide sequence ID" value="XM_022884078.1"/>
</dbReference>
<organism evidence="4 7">
    <name type="scientific">Durio zibethinus</name>
    <name type="common">Durian</name>
    <dbReference type="NCBI Taxonomy" id="66656"/>
    <lineage>
        <taxon>Eukaryota</taxon>
        <taxon>Viridiplantae</taxon>
        <taxon>Streptophyta</taxon>
        <taxon>Embryophyta</taxon>
        <taxon>Tracheophyta</taxon>
        <taxon>Spermatophyta</taxon>
        <taxon>Magnoliopsida</taxon>
        <taxon>eudicotyledons</taxon>
        <taxon>Gunneridae</taxon>
        <taxon>Pentapetalae</taxon>
        <taxon>rosids</taxon>
        <taxon>malvids</taxon>
        <taxon>Malvales</taxon>
        <taxon>Malvaceae</taxon>
        <taxon>Helicteroideae</taxon>
        <taxon>Durio</taxon>
    </lineage>
</organism>
<feature type="repeat" description="PPR" evidence="3">
    <location>
        <begin position="527"/>
        <end position="561"/>
    </location>
</feature>
<reference evidence="5 6" key="1">
    <citation type="submission" date="2025-04" db="UniProtKB">
        <authorList>
            <consortium name="RefSeq"/>
        </authorList>
    </citation>
    <scope>IDENTIFICATION</scope>
    <source>
        <tissue evidence="5 6">Fruit stalk</tissue>
    </source>
</reference>
<dbReference type="InterPro" id="IPR002885">
    <property type="entry name" value="PPR_rpt"/>
</dbReference>
<evidence type="ECO:0000256" key="1">
    <source>
        <dbReference type="ARBA" id="ARBA00022737"/>
    </source>
</evidence>
<protein>
    <submittedName>
        <fullName evidence="5 6">Pentatricopeptide repeat-containing protein At5g08490 isoform X1</fullName>
    </submittedName>
</protein>
<dbReference type="Pfam" id="PF01535">
    <property type="entry name" value="PPR"/>
    <property type="match status" value="5"/>
</dbReference>
<evidence type="ECO:0000313" key="4">
    <source>
        <dbReference type="Proteomes" id="UP000515121"/>
    </source>
</evidence>
<sequence length="885" mass="97765">MLQPEIESKPWISMLNDCTRHGRHYEALSLFIQKVRCSSSFGLDHQVLAAILKSCAALRTTALGRALHSCAVKLGHFSCHFVSKALLNMYSKSGAVGDCQKLFGQMSTSDPVVWNIVLSGLSGYGDYNDRVLGYFNSMRVSNEAKPNSVTVAIALPVYARLGDIDGGKIVHSYVIKSGLEAHTLVGNALISMYAKCGLVKQDAHAAFCSIAYKDVVSWNAIIAGFSENNFMDDAFRLFREMLKGSIAPNDSTIVNILPVCASFTKNAACYLGKEIHCFLLRRTEMGADVSVCNALVSFYLRAGRMDKAELVFKKMESRDLVSWNAIIAGYVANGYWLRALDLFQELVSAKMFGPNSVTIVSILSACAHLKDFQVGKAIHGYILRNSCLYADTSVANALVSFYVKCNDPAAAYQTFFMIPWRDLVSWNSILDALAECQYDAQFQEHLSCMFGEGFRPDFITVLAIIRFCVCFSSLVKVKETHSYCLKAGMLLDDSEPAVINAIIDAYAKCGKMEYATRIFQSLSVRKNLVTFNSMISGYVNSGSYDEAFMIFNGMSVRDLTSWNLMVQACAENDCPGQAFNLFHELQAQGMKPDAVTIMSILPVCAQMASVYFLKQCHGYAIRACLQDVRLNGALLDLYAKCGSIWSAHKLFQLTPVKDLVMFTSMIGGYAMHGMGEEALCLFSYMLELGLKPDHVIITAILSACSHAGLVDEGLEIFYSLGTAHGMIPTIEQYACLVDLLARGGRISDAYSLVAGMSIEANANVWGTLLGACRTHHEVELGRVVADHLFQVEANNIGNYVVMSNLYAADARWDSVMEVRKLMKARDLKKPAGCSWIEVEKKNSVFIAGDCFHPKRKIIYSTLSTLDQHIKEPFLFDKINMATYSI</sequence>
<dbReference type="InterPro" id="IPR046848">
    <property type="entry name" value="E_motif"/>
</dbReference>
<evidence type="ECO:0000313" key="5">
    <source>
        <dbReference type="RefSeq" id="XP_022739812.1"/>
    </source>
</evidence>
<dbReference type="FunFam" id="1.25.40.10:FF:000361">
    <property type="entry name" value="Pentatricopeptide repeat-containing protein chloroplastic"/>
    <property type="match status" value="1"/>
</dbReference>
<dbReference type="Gene3D" id="1.25.40.10">
    <property type="entry name" value="Tetratricopeptide repeat domain"/>
    <property type="match status" value="6"/>
</dbReference>
<dbReference type="NCBIfam" id="TIGR00756">
    <property type="entry name" value="PPR"/>
    <property type="match status" value="6"/>
</dbReference>
<dbReference type="FunFam" id="1.25.40.10:FF:000781">
    <property type="entry name" value="Pentatricopeptide repeat-containing protein"/>
    <property type="match status" value="1"/>
</dbReference>
<dbReference type="Proteomes" id="UP000515121">
    <property type="component" value="Unplaced"/>
</dbReference>
<dbReference type="InterPro" id="IPR046960">
    <property type="entry name" value="PPR_At4g14850-like_plant"/>
</dbReference>
<evidence type="ECO:0000256" key="3">
    <source>
        <dbReference type="PROSITE-ProRule" id="PRU00708"/>
    </source>
</evidence>
<name>A0A6P5YGZ8_DURZI</name>
<accession>A0A6P5YGZ8</accession>
<dbReference type="FunFam" id="1.25.40.10:FF:000412">
    <property type="entry name" value="Putative pentatricopeptide repeat-containing protein"/>
    <property type="match status" value="1"/>
</dbReference>
<keyword evidence="4" id="KW-1185">Reference proteome</keyword>
<dbReference type="PANTHER" id="PTHR47926:SF481">
    <property type="entry name" value="TETRATRICOPEPTIDE-LIKE HELICAL DOMAIN SUPERFAMILY"/>
    <property type="match status" value="1"/>
</dbReference>
<dbReference type="InterPro" id="IPR011990">
    <property type="entry name" value="TPR-like_helical_dom_sf"/>
</dbReference>
<dbReference type="Pfam" id="PF20431">
    <property type="entry name" value="E_motif"/>
    <property type="match status" value="1"/>
</dbReference>
<dbReference type="GeneID" id="111291941"/>
<dbReference type="GO" id="GO:0003723">
    <property type="term" value="F:RNA binding"/>
    <property type="evidence" value="ECO:0007669"/>
    <property type="project" value="InterPro"/>
</dbReference>
<feature type="repeat" description="PPR" evidence="3">
    <location>
        <begin position="214"/>
        <end position="248"/>
    </location>
</feature>
<proteinExistence type="inferred from homology"/>
<dbReference type="PROSITE" id="PS51375">
    <property type="entry name" value="PPR"/>
    <property type="match status" value="4"/>
</dbReference>
<dbReference type="AlphaFoldDB" id="A0A6P5YGZ8"/>
<dbReference type="KEGG" id="dzi:111291941"/>
<evidence type="ECO:0000313" key="7">
    <source>
        <dbReference type="RefSeq" id="XP_022739814.1"/>
    </source>
</evidence>
<dbReference type="FunFam" id="1.25.40.10:FF:000090">
    <property type="entry name" value="Pentatricopeptide repeat-containing protein, chloroplastic"/>
    <property type="match status" value="1"/>
</dbReference>
<dbReference type="OrthoDB" id="1904892at2759"/>
<dbReference type="Pfam" id="PF13041">
    <property type="entry name" value="PPR_2"/>
    <property type="match status" value="3"/>
</dbReference>
<dbReference type="RefSeq" id="XP_022739814.1">
    <property type="nucleotide sequence ID" value="XM_022884079.1"/>
</dbReference>
<evidence type="ECO:0000313" key="6">
    <source>
        <dbReference type="RefSeq" id="XP_022739813.1"/>
    </source>
</evidence>
<dbReference type="GO" id="GO:0009451">
    <property type="term" value="P:RNA modification"/>
    <property type="evidence" value="ECO:0007669"/>
    <property type="project" value="InterPro"/>
</dbReference>
<feature type="repeat" description="PPR" evidence="3">
    <location>
        <begin position="658"/>
        <end position="692"/>
    </location>
</feature>
<evidence type="ECO:0000256" key="2">
    <source>
        <dbReference type="ARBA" id="ARBA00061659"/>
    </source>
</evidence>
<dbReference type="PANTHER" id="PTHR47926">
    <property type="entry name" value="PENTATRICOPEPTIDE REPEAT-CONTAINING PROTEIN"/>
    <property type="match status" value="1"/>
</dbReference>